<dbReference type="EMBL" id="JAUPFM010000005">
    <property type="protein sequence ID" value="KAK2851258.1"/>
    <property type="molecule type" value="Genomic_DNA"/>
</dbReference>
<dbReference type="Proteomes" id="UP001187415">
    <property type="component" value="Unassembled WGS sequence"/>
</dbReference>
<sequence length="87" mass="9384">MDSSKGDKSTNRHIQDGNSDANDEDKHELCPGFKDVDAFVKYGLGAVYLPPKHPQACPNPEMNMISTGASQASRSSVKVKEINCCTA</sequence>
<comment type="caution">
    <text evidence="2">The sequence shown here is derived from an EMBL/GenBank/DDBJ whole genome shotgun (WGS) entry which is preliminary data.</text>
</comment>
<organism evidence="2 3">
    <name type="scientific">Channa striata</name>
    <name type="common">Snakehead murrel</name>
    <name type="synonym">Ophicephalus striatus</name>
    <dbReference type="NCBI Taxonomy" id="64152"/>
    <lineage>
        <taxon>Eukaryota</taxon>
        <taxon>Metazoa</taxon>
        <taxon>Chordata</taxon>
        <taxon>Craniata</taxon>
        <taxon>Vertebrata</taxon>
        <taxon>Euteleostomi</taxon>
        <taxon>Actinopterygii</taxon>
        <taxon>Neopterygii</taxon>
        <taxon>Teleostei</taxon>
        <taxon>Neoteleostei</taxon>
        <taxon>Acanthomorphata</taxon>
        <taxon>Anabantaria</taxon>
        <taxon>Anabantiformes</taxon>
        <taxon>Channoidei</taxon>
        <taxon>Channidae</taxon>
        <taxon>Channa</taxon>
    </lineage>
</organism>
<dbReference type="AlphaFoldDB" id="A0AA88N6P4"/>
<name>A0AA88N6P4_CHASR</name>
<feature type="compositionally biased region" description="Basic and acidic residues" evidence="1">
    <location>
        <begin position="1"/>
        <end position="15"/>
    </location>
</feature>
<evidence type="ECO:0000313" key="2">
    <source>
        <dbReference type="EMBL" id="KAK2851258.1"/>
    </source>
</evidence>
<reference evidence="2" key="1">
    <citation type="submission" date="2023-07" db="EMBL/GenBank/DDBJ databases">
        <title>Chromosome-level Genome Assembly of Striped Snakehead (Channa striata).</title>
        <authorList>
            <person name="Liu H."/>
        </authorList>
    </citation>
    <scope>NUCLEOTIDE SEQUENCE</scope>
    <source>
        <strain evidence="2">Gz</strain>
        <tissue evidence="2">Muscle</tissue>
    </source>
</reference>
<keyword evidence="3" id="KW-1185">Reference proteome</keyword>
<proteinExistence type="predicted"/>
<gene>
    <name evidence="2" type="ORF">Q5P01_007534</name>
</gene>
<evidence type="ECO:0000313" key="3">
    <source>
        <dbReference type="Proteomes" id="UP001187415"/>
    </source>
</evidence>
<evidence type="ECO:0000256" key="1">
    <source>
        <dbReference type="SAM" id="MobiDB-lite"/>
    </source>
</evidence>
<feature type="region of interest" description="Disordered" evidence="1">
    <location>
        <begin position="1"/>
        <end position="28"/>
    </location>
</feature>
<protein>
    <submittedName>
        <fullName evidence="2">Uncharacterized protein</fullName>
    </submittedName>
</protein>
<accession>A0AA88N6P4</accession>